<name>A0AAD2A245_9LAMI</name>
<proteinExistence type="predicted"/>
<evidence type="ECO:0000313" key="2">
    <source>
        <dbReference type="Proteomes" id="UP000834106"/>
    </source>
</evidence>
<evidence type="ECO:0000313" key="1">
    <source>
        <dbReference type="EMBL" id="CAI9777232.1"/>
    </source>
</evidence>
<sequence>MSIHGLLVTQEKEGERCRMHHFVLRRQTSHTLSNDEASKRWNSLDVTAGILGIKAEAAQNQEKHLRLWIFECKEPSHNAFVLSVAAATLLCMAHVHTKFLVAMFLMKGSTIIVFKRFESILC</sequence>
<gene>
    <name evidence="1" type="ORF">FPE_LOCUS24662</name>
</gene>
<dbReference type="Proteomes" id="UP000834106">
    <property type="component" value="Chromosome 15"/>
</dbReference>
<keyword evidence="2" id="KW-1185">Reference proteome</keyword>
<protein>
    <submittedName>
        <fullName evidence="1">Uncharacterized protein</fullName>
    </submittedName>
</protein>
<accession>A0AAD2A245</accession>
<dbReference type="AlphaFoldDB" id="A0AAD2A245"/>
<reference evidence="1" key="1">
    <citation type="submission" date="2023-05" db="EMBL/GenBank/DDBJ databases">
        <authorList>
            <person name="Huff M."/>
        </authorList>
    </citation>
    <scope>NUCLEOTIDE SEQUENCE</scope>
</reference>
<organism evidence="1 2">
    <name type="scientific">Fraxinus pennsylvanica</name>
    <dbReference type="NCBI Taxonomy" id="56036"/>
    <lineage>
        <taxon>Eukaryota</taxon>
        <taxon>Viridiplantae</taxon>
        <taxon>Streptophyta</taxon>
        <taxon>Embryophyta</taxon>
        <taxon>Tracheophyta</taxon>
        <taxon>Spermatophyta</taxon>
        <taxon>Magnoliopsida</taxon>
        <taxon>eudicotyledons</taxon>
        <taxon>Gunneridae</taxon>
        <taxon>Pentapetalae</taxon>
        <taxon>asterids</taxon>
        <taxon>lamiids</taxon>
        <taxon>Lamiales</taxon>
        <taxon>Oleaceae</taxon>
        <taxon>Oleeae</taxon>
        <taxon>Fraxinus</taxon>
    </lineage>
</organism>
<dbReference type="EMBL" id="OU503050">
    <property type="protein sequence ID" value="CAI9777232.1"/>
    <property type="molecule type" value="Genomic_DNA"/>
</dbReference>